<evidence type="ECO:0000256" key="5">
    <source>
        <dbReference type="PROSITE-ProRule" id="PRU00176"/>
    </source>
</evidence>
<keyword evidence="4" id="KW-0539">Nucleus</keyword>
<evidence type="ECO:0000256" key="1">
    <source>
        <dbReference type="ARBA" id="ARBA00004604"/>
    </source>
</evidence>
<dbReference type="InterPro" id="IPR000504">
    <property type="entry name" value="RRM_dom"/>
</dbReference>
<evidence type="ECO:0000256" key="3">
    <source>
        <dbReference type="ARBA" id="ARBA00022884"/>
    </source>
</evidence>
<feature type="compositionally biased region" description="Polar residues" evidence="6">
    <location>
        <begin position="51"/>
        <end position="60"/>
    </location>
</feature>
<feature type="compositionally biased region" description="Basic and acidic residues" evidence="6">
    <location>
        <begin position="35"/>
        <end position="49"/>
    </location>
</feature>
<dbReference type="Proteomes" id="UP000192247">
    <property type="component" value="Unassembled WGS sequence"/>
</dbReference>
<dbReference type="GO" id="GO:0003723">
    <property type="term" value="F:RNA binding"/>
    <property type="evidence" value="ECO:0007669"/>
    <property type="project" value="UniProtKB-UniRule"/>
</dbReference>
<dbReference type="SMART" id="SM00360">
    <property type="entry name" value="RRM"/>
    <property type="match status" value="2"/>
</dbReference>
<dbReference type="InterPro" id="IPR035979">
    <property type="entry name" value="RBD_domain_sf"/>
</dbReference>
<dbReference type="PROSITE" id="PS50102">
    <property type="entry name" value="RRM"/>
    <property type="match status" value="2"/>
</dbReference>
<dbReference type="EMBL" id="MNPL01011631">
    <property type="protein sequence ID" value="OQR72501.1"/>
    <property type="molecule type" value="Genomic_DNA"/>
</dbReference>
<comment type="caution">
    <text evidence="8">The sequence shown here is derived from an EMBL/GenBank/DDBJ whole genome shotgun (WGS) entry which is preliminary data.</text>
</comment>
<dbReference type="OrthoDB" id="442677at2759"/>
<evidence type="ECO:0000313" key="9">
    <source>
        <dbReference type="Proteomes" id="UP000192247"/>
    </source>
</evidence>
<dbReference type="InParanoid" id="A0A1V9XGF1"/>
<comment type="similarity">
    <text evidence="2">Belongs to the RRM RBM34 family.</text>
</comment>
<dbReference type="SUPFAM" id="SSF54928">
    <property type="entry name" value="RNA-binding domain, RBD"/>
    <property type="match status" value="2"/>
</dbReference>
<evidence type="ECO:0000313" key="8">
    <source>
        <dbReference type="EMBL" id="OQR72501.1"/>
    </source>
</evidence>
<dbReference type="PANTHER" id="PTHR23236:SF25">
    <property type="entry name" value="RNA-BINDING PROTEIN 34"/>
    <property type="match status" value="1"/>
</dbReference>
<organism evidence="8 9">
    <name type="scientific">Tropilaelaps mercedesae</name>
    <dbReference type="NCBI Taxonomy" id="418985"/>
    <lineage>
        <taxon>Eukaryota</taxon>
        <taxon>Metazoa</taxon>
        <taxon>Ecdysozoa</taxon>
        <taxon>Arthropoda</taxon>
        <taxon>Chelicerata</taxon>
        <taxon>Arachnida</taxon>
        <taxon>Acari</taxon>
        <taxon>Parasitiformes</taxon>
        <taxon>Mesostigmata</taxon>
        <taxon>Gamasina</taxon>
        <taxon>Dermanyssoidea</taxon>
        <taxon>Laelapidae</taxon>
        <taxon>Tropilaelaps</taxon>
    </lineage>
</organism>
<dbReference type="AlphaFoldDB" id="A0A1V9XGF1"/>
<feature type="region of interest" description="Disordered" evidence="6">
    <location>
        <begin position="97"/>
        <end position="118"/>
    </location>
</feature>
<keyword evidence="3 5" id="KW-0694">RNA-binding</keyword>
<dbReference type="CDD" id="cd12394">
    <property type="entry name" value="RRM1_RBM34"/>
    <property type="match status" value="1"/>
</dbReference>
<protein>
    <submittedName>
        <fullName evidence="8">Nucleolar protein 12-like</fullName>
    </submittedName>
</protein>
<evidence type="ECO:0000259" key="7">
    <source>
        <dbReference type="PROSITE" id="PS50102"/>
    </source>
</evidence>
<name>A0A1V9XGF1_9ACAR</name>
<keyword evidence="9" id="KW-1185">Reference proteome</keyword>
<accession>A0A1V9XGF1</accession>
<dbReference type="GO" id="GO:0005730">
    <property type="term" value="C:nucleolus"/>
    <property type="evidence" value="ECO:0007669"/>
    <property type="project" value="UniProtKB-SubCell"/>
</dbReference>
<evidence type="ECO:0000256" key="2">
    <source>
        <dbReference type="ARBA" id="ARBA00007077"/>
    </source>
</evidence>
<dbReference type="Gene3D" id="3.30.70.330">
    <property type="match status" value="2"/>
</dbReference>
<feature type="region of interest" description="Disordered" evidence="6">
    <location>
        <begin position="419"/>
        <end position="449"/>
    </location>
</feature>
<comment type="subcellular location">
    <subcellularLocation>
        <location evidence="1">Nucleus</location>
        <location evidence="1">Nucleolus</location>
    </subcellularLocation>
</comment>
<dbReference type="Pfam" id="PF00076">
    <property type="entry name" value="RRM_1"/>
    <property type="match status" value="2"/>
</dbReference>
<feature type="compositionally biased region" description="Basic residues" evidence="6">
    <location>
        <begin position="419"/>
        <end position="432"/>
    </location>
</feature>
<dbReference type="STRING" id="418985.A0A1V9XGF1"/>
<feature type="domain" description="RRM" evidence="7">
    <location>
        <begin position="211"/>
        <end position="305"/>
    </location>
</feature>
<dbReference type="FunCoup" id="A0A1V9XGF1">
    <property type="interactions" value="425"/>
</dbReference>
<dbReference type="PANTHER" id="PTHR23236">
    <property type="entry name" value="EUKARYOTIC TRANSLATION INITIATION FACTOR 4B/4H"/>
    <property type="match status" value="1"/>
</dbReference>
<feature type="region of interest" description="Disordered" evidence="6">
    <location>
        <begin position="35"/>
        <end position="75"/>
    </location>
</feature>
<reference evidence="8 9" key="1">
    <citation type="journal article" date="2017" name="Gigascience">
        <title>Draft genome of the honey bee ectoparasitic mite, Tropilaelaps mercedesae, is shaped by the parasitic life history.</title>
        <authorList>
            <person name="Dong X."/>
            <person name="Armstrong S.D."/>
            <person name="Xia D."/>
            <person name="Makepeace B.L."/>
            <person name="Darby A.C."/>
            <person name="Kadowaki T."/>
        </authorList>
    </citation>
    <scope>NUCLEOTIDE SEQUENCE [LARGE SCALE GENOMIC DNA]</scope>
    <source>
        <strain evidence="8">Wuxi-XJTLU</strain>
    </source>
</reference>
<evidence type="ECO:0000256" key="4">
    <source>
        <dbReference type="ARBA" id="ARBA00023242"/>
    </source>
</evidence>
<proteinExistence type="inferred from homology"/>
<gene>
    <name evidence="8" type="ORF">BIW11_10342</name>
</gene>
<dbReference type="CDD" id="cd12395">
    <property type="entry name" value="RRM2_RBM34"/>
    <property type="match status" value="1"/>
</dbReference>
<feature type="region of interest" description="Disordered" evidence="6">
    <location>
        <begin position="156"/>
        <end position="182"/>
    </location>
</feature>
<sequence>MADYVAGSLSVLFGRKSSDDNPSGIVKLTHVKQMYEEFEPQKRPREVGRKLSTQNEQPAQKSRKRTVMEWSASDSSQRMVKKGRFVYRIPQRHEANGLTDETPEVPEGGNSVLNRPPKTMTNKEAALFRISKKITDKLSKRSEFVYQDCQDGEIKSREKKTRQSKKVNAAVMDRKPGESESEMNTVALDTNGADEQRNFRYYENDPTYVSQTIFVKNLPPKTRRKQIKKIFGSCGDILFVRFANAVPLKSSIPVEGAIKKRSLIKPGTTICAYVVFAEMKSIAAALKLNGIEFEGHHLRVDRRDASPVPPKRSVFCGNLPFDTTDDELWEFFAEAGEVDYVRVVRDNLTGDGKGIAFVVFKESAGALTALELSGKTFKSRSIRITAIEKRRPSESTYGMISMSKNAQVGGSKERINKKMVKKSLQRERKQKGSNRNVNRMSKQKREKLKKNIKREKTIKLKKNIAKKLQGIN</sequence>
<evidence type="ECO:0000256" key="6">
    <source>
        <dbReference type="SAM" id="MobiDB-lite"/>
    </source>
</evidence>
<dbReference type="InterPro" id="IPR034221">
    <property type="entry name" value="RBM34_RRM2"/>
</dbReference>
<dbReference type="InterPro" id="IPR012677">
    <property type="entry name" value="Nucleotide-bd_a/b_plait_sf"/>
</dbReference>
<feature type="domain" description="RRM" evidence="7">
    <location>
        <begin position="312"/>
        <end position="389"/>
    </location>
</feature>